<reference evidence="1" key="1">
    <citation type="journal article" date="2014" name="Front. Microbiol.">
        <title>High frequency of phylogenetically diverse reductive dehalogenase-homologous genes in deep subseafloor sedimentary metagenomes.</title>
        <authorList>
            <person name="Kawai M."/>
            <person name="Futagami T."/>
            <person name="Toyoda A."/>
            <person name="Takaki Y."/>
            <person name="Nishi S."/>
            <person name="Hori S."/>
            <person name="Arai W."/>
            <person name="Tsubouchi T."/>
            <person name="Morono Y."/>
            <person name="Uchiyama I."/>
            <person name="Ito T."/>
            <person name="Fujiyama A."/>
            <person name="Inagaki F."/>
            <person name="Takami H."/>
        </authorList>
    </citation>
    <scope>NUCLEOTIDE SEQUENCE</scope>
    <source>
        <strain evidence="1">Expedition CK06-06</strain>
    </source>
</reference>
<dbReference type="AlphaFoldDB" id="X1EYC2"/>
<proteinExistence type="predicted"/>
<sequence>MSFEGYAVAGLIGFWDTTTLPDHKGIGIWDFGTVGEDVVVGEVLCLKADGKRWKARNDDAASMPGAVLAMEDKSAGETCKILRYGVFRDDSWGWTAGSRLFCSSTPGDMTHARPIGKYRQYQSVAKALLTNIIHFNPCVLEHKETAFCGGCGEVFLDAGYSSINGVQPVTDNPDKSCIGLPYAGVLRDLRVRLTSLPGAGNSWTFTVWKAWADTALACTIGPEEASAEDNVNEVALGVDGRICMHITKVGEPVPTFAAWSAHYYRS</sequence>
<accession>X1EYC2</accession>
<dbReference type="EMBL" id="BARU01000011">
    <property type="protein sequence ID" value="GAH25330.1"/>
    <property type="molecule type" value="Genomic_DNA"/>
</dbReference>
<comment type="caution">
    <text evidence="1">The sequence shown here is derived from an EMBL/GenBank/DDBJ whole genome shotgun (WGS) entry which is preliminary data.</text>
</comment>
<organism evidence="1">
    <name type="scientific">marine sediment metagenome</name>
    <dbReference type="NCBI Taxonomy" id="412755"/>
    <lineage>
        <taxon>unclassified sequences</taxon>
        <taxon>metagenomes</taxon>
        <taxon>ecological metagenomes</taxon>
    </lineage>
</organism>
<evidence type="ECO:0000313" key="1">
    <source>
        <dbReference type="EMBL" id="GAH25330.1"/>
    </source>
</evidence>
<name>X1EYC2_9ZZZZ</name>
<gene>
    <name evidence="1" type="ORF">S03H2_00132</name>
</gene>
<protein>
    <submittedName>
        <fullName evidence="1">Uncharacterized protein</fullName>
    </submittedName>
</protein>